<dbReference type="Proteomes" id="UP000277204">
    <property type="component" value="Unassembled WGS sequence"/>
</dbReference>
<keyword evidence="2" id="KW-1185">Reference proteome</keyword>
<evidence type="ECO:0000313" key="1">
    <source>
        <dbReference type="EMBL" id="VDO57546.1"/>
    </source>
</evidence>
<evidence type="ECO:0000313" key="2">
    <source>
        <dbReference type="Proteomes" id="UP000277204"/>
    </source>
</evidence>
<dbReference type="AlphaFoldDB" id="A0A183LHI8"/>
<sequence length="134" mass="15838">MGCVCFFLYENNINTTITIVNSNNISNYCLLIMANAFPPGLIVLSVFFWSIFFIASFFVDNLLLLLLLLKFRMISVYLFIFSEIYFFMKEKIKYKKNFFFKLEFSVFSCVTLKKLDNQVSLYNLNELFIVIKVN</sequence>
<accession>A0A183LHI8</accession>
<gene>
    <name evidence="1" type="ORF">SMRZ_LOCUS3263</name>
</gene>
<dbReference type="EMBL" id="UZAI01000916">
    <property type="protein sequence ID" value="VDO57546.1"/>
    <property type="molecule type" value="Genomic_DNA"/>
</dbReference>
<protein>
    <submittedName>
        <fullName evidence="1">Uncharacterized protein</fullName>
    </submittedName>
</protein>
<reference evidence="1 2" key="1">
    <citation type="submission" date="2018-11" db="EMBL/GenBank/DDBJ databases">
        <authorList>
            <consortium name="Pathogen Informatics"/>
        </authorList>
    </citation>
    <scope>NUCLEOTIDE SEQUENCE [LARGE SCALE GENOMIC DNA]</scope>
    <source>
        <strain evidence="1 2">Zambia</strain>
    </source>
</reference>
<proteinExistence type="predicted"/>
<organism evidence="1 2">
    <name type="scientific">Schistosoma margrebowiei</name>
    <dbReference type="NCBI Taxonomy" id="48269"/>
    <lineage>
        <taxon>Eukaryota</taxon>
        <taxon>Metazoa</taxon>
        <taxon>Spiralia</taxon>
        <taxon>Lophotrochozoa</taxon>
        <taxon>Platyhelminthes</taxon>
        <taxon>Trematoda</taxon>
        <taxon>Digenea</taxon>
        <taxon>Strigeidida</taxon>
        <taxon>Schistosomatoidea</taxon>
        <taxon>Schistosomatidae</taxon>
        <taxon>Schistosoma</taxon>
    </lineage>
</organism>
<name>A0A183LHI8_9TREM</name>